<accession>A0A286H158</accession>
<dbReference type="SMART" id="SM00382">
    <property type="entry name" value="AAA"/>
    <property type="match status" value="1"/>
</dbReference>
<dbReference type="Proteomes" id="UP000219482">
    <property type="component" value="Unassembled WGS sequence"/>
</dbReference>
<dbReference type="PROSITE" id="PS50893">
    <property type="entry name" value="ABC_TRANSPORTER_2"/>
    <property type="match status" value="1"/>
</dbReference>
<dbReference type="EMBL" id="OCNK01000003">
    <property type="protein sequence ID" value="SOE01452.1"/>
    <property type="molecule type" value="Genomic_DNA"/>
</dbReference>
<name>A0A286H158_9ACTN</name>
<evidence type="ECO:0000313" key="10">
    <source>
        <dbReference type="EMBL" id="SOE01452.1"/>
    </source>
</evidence>
<dbReference type="GO" id="GO:0016887">
    <property type="term" value="F:ATP hydrolysis activity"/>
    <property type="evidence" value="ECO:0007669"/>
    <property type="project" value="InterPro"/>
</dbReference>
<keyword evidence="6" id="KW-1278">Translocase</keyword>
<evidence type="ECO:0000256" key="5">
    <source>
        <dbReference type="ARBA" id="ARBA00022840"/>
    </source>
</evidence>
<feature type="domain" description="ABC transporter" evidence="9">
    <location>
        <begin position="7"/>
        <end position="237"/>
    </location>
</feature>
<dbReference type="PROSITE" id="PS00211">
    <property type="entry name" value="ABC_TRANSPORTER_1"/>
    <property type="match status" value="1"/>
</dbReference>
<dbReference type="PANTHER" id="PTHR42711:SF19">
    <property type="entry name" value="DOXORUBICIN RESISTANCE ATP-BINDING PROTEIN DRRA"/>
    <property type="match status" value="1"/>
</dbReference>
<evidence type="ECO:0000256" key="3">
    <source>
        <dbReference type="ARBA" id="ARBA00022475"/>
    </source>
</evidence>
<evidence type="ECO:0000256" key="7">
    <source>
        <dbReference type="ARBA" id="ARBA00023136"/>
    </source>
</evidence>
<dbReference type="Pfam" id="PF00005">
    <property type="entry name" value="ABC_tran"/>
    <property type="match status" value="1"/>
</dbReference>
<proteinExistence type="predicted"/>
<dbReference type="AlphaFoldDB" id="A0A286H158"/>
<keyword evidence="8" id="KW-0046">Antibiotic resistance</keyword>
<evidence type="ECO:0000256" key="8">
    <source>
        <dbReference type="ARBA" id="ARBA00023251"/>
    </source>
</evidence>
<keyword evidence="4" id="KW-0547">Nucleotide-binding</keyword>
<dbReference type="SUPFAM" id="SSF52540">
    <property type="entry name" value="P-loop containing nucleoside triphosphate hydrolases"/>
    <property type="match status" value="1"/>
</dbReference>
<dbReference type="FunFam" id="3.40.50.300:FF:000589">
    <property type="entry name" value="ABC transporter, ATP-binding subunit"/>
    <property type="match status" value="1"/>
</dbReference>
<evidence type="ECO:0000256" key="2">
    <source>
        <dbReference type="ARBA" id="ARBA00022448"/>
    </source>
</evidence>
<organism evidence="10 11">
    <name type="scientific">Blastococcus haudaquaticus</name>
    <dbReference type="NCBI Taxonomy" id="1938745"/>
    <lineage>
        <taxon>Bacteria</taxon>
        <taxon>Bacillati</taxon>
        <taxon>Actinomycetota</taxon>
        <taxon>Actinomycetes</taxon>
        <taxon>Geodermatophilales</taxon>
        <taxon>Geodermatophilaceae</taxon>
        <taxon>Blastococcus</taxon>
    </lineage>
</organism>
<evidence type="ECO:0000256" key="4">
    <source>
        <dbReference type="ARBA" id="ARBA00022741"/>
    </source>
</evidence>
<dbReference type="RefSeq" id="WP_097184798.1">
    <property type="nucleotide sequence ID" value="NZ_OCNK01000003.1"/>
</dbReference>
<keyword evidence="5 10" id="KW-0067">ATP-binding</keyword>
<dbReference type="GO" id="GO:0005886">
    <property type="term" value="C:plasma membrane"/>
    <property type="evidence" value="ECO:0007669"/>
    <property type="project" value="UniProtKB-SubCell"/>
</dbReference>
<dbReference type="InterPro" id="IPR027417">
    <property type="entry name" value="P-loop_NTPase"/>
</dbReference>
<dbReference type="InterPro" id="IPR017871">
    <property type="entry name" value="ABC_transporter-like_CS"/>
</dbReference>
<dbReference type="InterPro" id="IPR050763">
    <property type="entry name" value="ABC_transporter_ATP-binding"/>
</dbReference>
<keyword evidence="3" id="KW-1003">Cell membrane</keyword>
<dbReference type="InterPro" id="IPR003593">
    <property type="entry name" value="AAA+_ATPase"/>
</dbReference>
<dbReference type="GO" id="GO:0046677">
    <property type="term" value="P:response to antibiotic"/>
    <property type="evidence" value="ECO:0007669"/>
    <property type="project" value="UniProtKB-KW"/>
</dbReference>
<keyword evidence="11" id="KW-1185">Reference proteome</keyword>
<evidence type="ECO:0000256" key="6">
    <source>
        <dbReference type="ARBA" id="ARBA00022967"/>
    </source>
</evidence>
<dbReference type="Gene3D" id="3.40.50.300">
    <property type="entry name" value="P-loop containing nucleotide triphosphate hydrolases"/>
    <property type="match status" value="1"/>
</dbReference>
<dbReference type="GO" id="GO:0005524">
    <property type="term" value="F:ATP binding"/>
    <property type="evidence" value="ECO:0007669"/>
    <property type="project" value="UniProtKB-KW"/>
</dbReference>
<keyword evidence="7" id="KW-0472">Membrane</keyword>
<dbReference type="OrthoDB" id="9804819at2"/>
<protein>
    <submittedName>
        <fullName evidence="10">ABC-2 type transport system ATP-binding protein</fullName>
    </submittedName>
</protein>
<gene>
    <name evidence="10" type="ORF">SAMN06272739_3169</name>
</gene>
<evidence type="ECO:0000313" key="11">
    <source>
        <dbReference type="Proteomes" id="UP000219482"/>
    </source>
</evidence>
<dbReference type="InterPro" id="IPR003439">
    <property type="entry name" value="ABC_transporter-like_ATP-bd"/>
</dbReference>
<evidence type="ECO:0000256" key="1">
    <source>
        <dbReference type="ARBA" id="ARBA00004202"/>
    </source>
</evidence>
<comment type="subcellular location">
    <subcellularLocation>
        <location evidence="1">Cell membrane</location>
        <topology evidence="1">Peripheral membrane protein</topology>
    </subcellularLocation>
</comment>
<dbReference type="PANTHER" id="PTHR42711">
    <property type="entry name" value="ABC TRANSPORTER ATP-BINDING PROTEIN"/>
    <property type="match status" value="1"/>
</dbReference>
<reference evidence="11" key="1">
    <citation type="submission" date="2017-09" db="EMBL/GenBank/DDBJ databases">
        <authorList>
            <person name="Varghese N."/>
            <person name="Submissions S."/>
        </authorList>
    </citation>
    <scope>NUCLEOTIDE SEQUENCE [LARGE SCALE GENOMIC DNA]</scope>
    <source>
        <strain evidence="11">DSM 44270</strain>
    </source>
</reference>
<evidence type="ECO:0000259" key="9">
    <source>
        <dbReference type="PROSITE" id="PS50893"/>
    </source>
</evidence>
<keyword evidence="2" id="KW-0813">Transport</keyword>
<sequence length="315" mass="33067">MKPTAAIAVTGLRKSYGPKVVLDGLDLTVPEGTVFALLGPNGAGKTTTVDILSTLIPADGGEVRIAGHDLRREPDAVRASIALTGQFSAVDDLLTGAENLRLMADLLHVGRREGQRRATDLLARFDLLDAADRVPSTYSGGMRRRLDLAMGLMGDPRVVFLDEPTTGLDPRSRRAMWDIVRGLVADGATILLTTQYLEEADQLADRIGVLDAGGLVAEGTADELKRMVPGGHIRLEFAGAEPLQRAARLLGMPPADEGALTLEVPGDGSVATLKALLARLDGAGVDVAGLAVNTPDLDDVFLALTGRPTPAEVTS</sequence>